<gene>
    <name evidence="1" type="ORF">CVT24_000697</name>
</gene>
<accession>A0A409YY26</accession>
<evidence type="ECO:0008006" key="3">
    <source>
        <dbReference type="Google" id="ProtNLM"/>
    </source>
</evidence>
<reference evidence="1 2" key="1">
    <citation type="journal article" date="2018" name="Evol. Lett.">
        <title>Horizontal gene cluster transfer increased hallucinogenic mushroom diversity.</title>
        <authorList>
            <person name="Reynolds H.T."/>
            <person name="Vijayakumar V."/>
            <person name="Gluck-Thaler E."/>
            <person name="Korotkin H.B."/>
            <person name="Matheny P.B."/>
            <person name="Slot J.C."/>
        </authorList>
    </citation>
    <scope>NUCLEOTIDE SEQUENCE [LARGE SCALE GENOMIC DNA]</scope>
    <source>
        <strain evidence="1 2">2629</strain>
    </source>
</reference>
<protein>
    <recommendedName>
        <fullName evidence="3">F-box domain-containing protein</fullName>
    </recommendedName>
</protein>
<keyword evidence="2" id="KW-1185">Reference proteome</keyword>
<dbReference type="Proteomes" id="UP000284842">
    <property type="component" value="Unassembled WGS sequence"/>
</dbReference>
<dbReference type="EMBL" id="NHTK01000279">
    <property type="protein sequence ID" value="PPR07912.1"/>
    <property type="molecule type" value="Genomic_DNA"/>
</dbReference>
<dbReference type="InParanoid" id="A0A409YY26"/>
<name>A0A409YY26_9AGAR</name>
<evidence type="ECO:0000313" key="1">
    <source>
        <dbReference type="EMBL" id="PPR07912.1"/>
    </source>
</evidence>
<dbReference type="AlphaFoldDB" id="A0A409YY26"/>
<comment type="caution">
    <text evidence="1">The sequence shown here is derived from an EMBL/GenBank/DDBJ whole genome shotgun (WGS) entry which is preliminary data.</text>
</comment>
<proteinExistence type="predicted"/>
<organism evidence="1 2">
    <name type="scientific">Panaeolus cyanescens</name>
    <dbReference type="NCBI Taxonomy" id="181874"/>
    <lineage>
        <taxon>Eukaryota</taxon>
        <taxon>Fungi</taxon>
        <taxon>Dikarya</taxon>
        <taxon>Basidiomycota</taxon>
        <taxon>Agaricomycotina</taxon>
        <taxon>Agaricomycetes</taxon>
        <taxon>Agaricomycetidae</taxon>
        <taxon>Agaricales</taxon>
        <taxon>Agaricineae</taxon>
        <taxon>Galeropsidaceae</taxon>
        <taxon>Panaeolus</taxon>
    </lineage>
</organism>
<evidence type="ECO:0000313" key="2">
    <source>
        <dbReference type="Proteomes" id="UP000284842"/>
    </source>
</evidence>
<sequence>MMDDLPAEILDTILEHGLDEEDENSIFEERKTLLNWTTEDRRSFLSVNRRWNKRVCHNINMWTKIVLVAHRNQCPQRALEYLDRCLSRRGRCKYIALLLQLPDNLNWRTVLPLLEATMQPYSQQIKILELNPSTRLHLEMSGLKHLIIRGSSMGLRPCFTGSPNLEIAHNINGTTYHSVLLSSLNSIRHLDLSLVDDQTLLQIIQEAPNLESLSIDTVKVNPNLHKIFRH</sequence>